<keyword evidence="1 3" id="KW-0694">RNA-binding</keyword>
<feature type="region of interest" description="Disordered" evidence="6">
    <location>
        <begin position="716"/>
        <end position="745"/>
    </location>
</feature>
<dbReference type="PROSITE" id="PS50103">
    <property type="entry name" value="ZF_C3H1"/>
    <property type="match status" value="1"/>
</dbReference>
<dbReference type="AlphaFoldDB" id="A0A8H3FN96"/>
<dbReference type="EMBL" id="CAJPDT010000044">
    <property type="protein sequence ID" value="CAF9926910.1"/>
    <property type="molecule type" value="Genomic_DNA"/>
</dbReference>
<dbReference type="InterPro" id="IPR012677">
    <property type="entry name" value="Nucleotide-bd_a/b_plait_sf"/>
</dbReference>
<feature type="region of interest" description="Disordered" evidence="6">
    <location>
        <begin position="117"/>
        <end position="147"/>
    </location>
</feature>
<dbReference type="Gene3D" id="3.30.70.330">
    <property type="match status" value="1"/>
</dbReference>
<feature type="compositionally biased region" description="Basic and acidic residues" evidence="6">
    <location>
        <begin position="121"/>
        <end position="133"/>
    </location>
</feature>
<feature type="region of interest" description="Disordered" evidence="6">
    <location>
        <begin position="283"/>
        <end position="336"/>
    </location>
</feature>
<evidence type="ECO:0000259" key="7">
    <source>
        <dbReference type="PROSITE" id="PS50102"/>
    </source>
</evidence>
<reference evidence="9" key="1">
    <citation type="submission" date="2021-03" db="EMBL/GenBank/DDBJ databases">
        <authorList>
            <person name="Tagirdzhanova G."/>
        </authorList>
    </citation>
    <scope>NUCLEOTIDE SEQUENCE</scope>
</reference>
<evidence type="ECO:0000256" key="1">
    <source>
        <dbReference type="ARBA" id="ARBA00022884"/>
    </source>
</evidence>
<proteinExistence type="predicted"/>
<dbReference type="GO" id="GO:0008270">
    <property type="term" value="F:zinc ion binding"/>
    <property type="evidence" value="ECO:0007669"/>
    <property type="project" value="UniProtKB-KW"/>
</dbReference>
<dbReference type="FunFam" id="3.30.70.330:FF:000647">
    <property type="entry name" value="CCCH zinc finger and RRM domain protein"/>
    <property type="match status" value="1"/>
</dbReference>
<evidence type="ECO:0000256" key="4">
    <source>
        <dbReference type="PROSITE-ProRule" id="PRU00723"/>
    </source>
</evidence>
<dbReference type="InterPro" id="IPR035979">
    <property type="entry name" value="RBD_domain_sf"/>
</dbReference>
<evidence type="ECO:0000256" key="2">
    <source>
        <dbReference type="ARBA" id="ARBA00043866"/>
    </source>
</evidence>
<gene>
    <name evidence="9" type="ORF">IMSHALPRED_007085</name>
</gene>
<keyword evidence="4" id="KW-0862">Zinc</keyword>
<dbReference type="OrthoDB" id="443401at2759"/>
<feature type="zinc finger region" description="C3H1-type" evidence="4">
    <location>
        <begin position="250"/>
        <end position="278"/>
    </location>
</feature>
<dbReference type="PANTHER" id="PTHR14398:SF0">
    <property type="entry name" value="ZINC FINGER PROTEIN SWM"/>
    <property type="match status" value="1"/>
</dbReference>
<evidence type="ECO:0000256" key="6">
    <source>
        <dbReference type="SAM" id="MobiDB-lite"/>
    </source>
</evidence>
<dbReference type="Proteomes" id="UP000664534">
    <property type="component" value="Unassembled WGS sequence"/>
</dbReference>
<feature type="compositionally biased region" description="Low complexity" evidence="6">
    <location>
        <begin position="84"/>
        <end position="99"/>
    </location>
</feature>
<comment type="function">
    <text evidence="2">May be involved in the turnover of nuclear polyadenylated (pA+) RNA.</text>
</comment>
<dbReference type="CDD" id="cd12257">
    <property type="entry name" value="RRM1_RBM26_like"/>
    <property type="match status" value="1"/>
</dbReference>
<dbReference type="InterPro" id="IPR000504">
    <property type="entry name" value="RRM_dom"/>
</dbReference>
<dbReference type="GO" id="GO:0005634">
    <property type="term" value="C:nucleus"/>
    <property type="evidence" value="ECO:0007669"/>
    <property type="project" value="TreeGrafter"/>
</dbReference>
<feature type="region of interest" description="Disordered" evidence="6">
    <location>
        <begin position="80"/>
        <end position="99"/>
    </location>
</feature>
<keyword evidence="4" id="KW-0479">Metal-binding</keyword>
<dbReference type="Pfam" id="PF01480">
    <property type="entry name" value="PWI"/>
    <property type="match status" value="1"/>
</dbReference>
<dbReference type="Gene3D" id="1.20.1390.10">
    <property type="entry name" value="PWI domain"/>
    <property type="match status" value="1"/>
</dbReference>
<comment type="caution">
    <text evidence="9">The sequence shown here is derived from an EMBL/GenBank/DDBJ whole genome shotgun (WGS) entry which is preliminary data.</text>
</comment>
<dbReference type="PANTHER" id="PTHR14398">
    <property type="entry name" value="RNA RECOGNITION RRM/RNP DOMAIN"/>
    <property type="match status" value="1"/>
</dbReference>
<dbReference type="SMART" id="SM00360">
    <property type="entry name" value="RRM"/>
    <property type="match status" value="1"/>
</dbReference>
<evidence type="ECO:0000313" key="9">
    <source>
        <dbReference type="EMBL" id="CAF9926910.1"/>
    </source>
</evidence>
<dbReference type="InterPro" id="IPR002483">
    <property type="entry name" value="PWI_dom"/>
</dbReference>
<feature type="coiled-coil region" evidence="5">
    <location>
        <begin position="455"/>
        <end position="508"/>
    </location>
</feature>
<evidence type="ECO:0000259" key="8">
    <source>
        <dbReference type="PROSITE" id="PS50103"/>
    </source>
</evidence>
<evidence type="ECO:0000256" key="3">
    <source>
        <dbReference type="PROSITE-ProRule" id="PRU00176"/>
    </source>
</evidence>
<feature type="domain" description="C3H1-type" evidence="8">
    <location>
        <begin position="250"/>
        <end position="278"/>
    </location>
</feature>
<sequence>MLIEEEDAAELKTWVVKRLENISDADSDVLADYVIALMRADTAEPELRTNAVDCLEDFLKDNTAAFVDEIFEAIHTKAYSPRNSTAQSTSTTSSTFTAPSGPAGAYGLLGAGRGLHGGYQESRKRSYNDRQEEGLGFDSHYSRGERQMKQMRRGGRIARADAFTPRNGRVAFQESMYPQAISSPAPLSFQNMPMPPPFDPNDPLAAIMAMQAMGLPPLPGMPPLPRAGSPNIYPQFGAQNLSPSHGPPRNTLRERCRNYDEKFYCERGDACPYEHGTDRLVASGQDEYDPKNSTIVNPQASSPTSNGHGGSQEQRGNGYPRGRAKGERGGFLQRRNNNRAEFSLAGPNHDRSITTIVVEQIPEEKFDDQSVRDFFSEFGNIVEVTMQPYKRLALIKYDDYMAARRAYESPKVIFDNRFVKVYWYKPGEIPTPPANAKGTANLPSVSKEEEQLFDREKFERDAVAAQKKLEEKKVQMKEVEARRQALEKQKEELAHKQVEEKRKLLEKLAAKGIAADGDVAMTDAINGSNGTGDNNVSAHTKALREKVAELEAEAKSLGLDSALSDTPYQSRGRGRGRGRGSYRGWEGFASGSDSFRGSLRGRSGFVGRAGGKYNLDNRTKKVAVTGDLSGDKDEALRQYLLVSLRLGIRWPGIFETNPVEMQGVGEFEAIEAHPERSNTQIVTFKDRPTAETFMYGIHDIPLVGKLEFAWFNAPGVSGQPTPKQSEGDNDAGIGTRADDYHADKGSSLVNTEVDYDVAEDEVW</sequence>
<keyword evidence="10" id="KW-1185">Reference proteome</keyword>
<evidence type="ECO:0000313" key="10">
    <source>
        <dbReference type="Proteomes" id="UP000664534"/>
    </source>
</evidence>
<accession>A0A8H3FN96</accession>
<dbReference type="InterPro" id="IPR000571">
    <property type="entry name" value="Znf_CCCH"/>
</dbReference>
<protein>
    <recommendedName>
        <fullName evidence="11">RNA-binding protein</fullName>
    </recommendedName>
</protein>
<feature type="compositionally biased region" description="Polar residues" evidence="6">
    <location>
        <begin position="291"/>
        <end position="315"/>
    </location>
</feature>
<keyword evidence="5" id="KW-0175">Coiled coil</keyword>
<feature type="domain" description="RRM" evidence="7">
    <location>
        <begin position="354"/>
        <end position="426"/>
    </location>
</feature>
<keyword evidence="4" id="KW-0863">Zinc-finger</keyword>
<evidence type="ECO:0008006" key="11">
    <source>
        <dbReference type="Google" id="ProtNLM"/>
    </source>
</evidence>
<feature type="region of interest" description="Disordered" evidence="6">
    <location>
        <begin position="561"/>
        <end position="583"/>
    </location>
</feature>
<dbReference type="InterPro" id="IPR045137">
    <property type="entry name" value="RBM26/27"/>
</dbReference>
<dbReference type="Pfam" id="PF00076">
    <property type="entry name" value="RRM_1"/>
    <property type="match status" value="1"/>
</dbReference>
<dbReference type="GO" id="GO:0003723">
    <property type="term" value="F:RNA binding"/>
    <property type="evidence" value="ECO:0007669"/>
    <property type="project" value="UniProtKB-UniRule"/>
</dbReference>
<organism evidence="9 10">
    <name type="scientific">Imshaugia aleurites</name>
    <dbReference type="NCBI Taxonomy" id="172621"/>
    <lineage>
        <taxon>Eukaryota</taxon>
        <taxon>Fungi</taxon>
        <taxon>Dikarya</taxon>
        <taxon>Ascomycota</taxon>
        <taxon>Pezizomycotina</taxon>
        <taxon>Lecanoromycetes</taxon>
        <taxon>OSLEUM clade</taxon>
        <taxon>Lecanoromycetidae</taxon>
        <taxon>Lecanorales</taxon>
        <taxon>Lecanorineae</taxon>
        <taxon>Parmeliaceae</taxon>
        <taxon>Imshaugia</taxon>
    </lineage>
</organism>
<dbReference type="PROSITE" id="PS50102">
    <property type="entry name" value="RRM"/>
    <property type="match status" value="1"/>
</dbReference>
<dbReference type="SUPFAM" id="SSF54928">
    <property type="entry name" value="RNA-binding domain, RBD"/>
    <property type="match status" value="1"/>
</dbReference>
<name>A0A8H3FN96_9LECA</name>
<evidence type="ECO:0000256" key="5">
    <source>
        <dbReference type="SAM" id="Coils"/>
    </source>
</evidence>